<evidence type="ECO:0000313" key="5">
    <source>
        <dbReference type="Proteomes" id="UP001152797"/>
    </source>
</evidence>
<dbReference type="EMBL" id="CAMXCT030000881">
    <property type="protein sequence ID" value="CAL4771657.1"/>
    <property type="molecule type" value="Genomic_DNA"/>
</dbReference>
<proteinExistence type="predicted"/>
<dbReference type="PROSITE" id="PS50088">
    <property type="entry name" value="ANK_REPEAT"/>
    <property type="match status" value="1"/>
</dbReference>
<evidence type="ECO:0000256" key="1">
    <source>
        <dbReference type="PROSITE-ProRule" id="PRU00023"/>
    </source>
</evidence>
<organism evidence="2">
    <name type="scientific">Cladocopium goreaui</name>
    <dbReference type="NCBI Taxonomy" id="2562237"/>
    <lineage>
        <taxon>Eukaryota</taxon>
        <taxon>Sar</taxon>
        <taxon>Alveolata</taxon>
        <taxon>Dinophyceae</taxon>
        <taxon>Suessiales</taxon>
        <taxon>Symbiodiniaceae</taxon>
        <taxon>Cladocopium</taxon>
    </lineage>
</organism>
<comment type="caution">
    <text evidence="2">The sequence shown here is derived from an EMBL/GenBank/DDBJ whole genome shotgun (WGS) entry which is preliminary data.</text>
</comment>
<gene>
    <name evidence="2" type="ORF">C1SCF055_LOCUS11887</name>
</gene>
<keyword evidence="1" id="KW-0040">ANK repeat</keyword>
<evidence type="ECO:0000313" key="2">
    <source>
        <dbReference type="EMBL" id="CAI3984345.1"/>
    </source>
</evidence>
<dbReference type="Gene3D" id="1.25.40.20">
    <property type="entry name" value="Ankyrin repeat-containing domain"/>
    <property type="match status" value="1"/>
</dbReference>
<dbReference type="AlphaFoldDB" id="A0A9P1C3C2"/>
<dbReference type="InterPro" id="IPR036770">
    <property type="entry name" value="Ankyrin_rpt-contain_sf"/>
</dbReference>
<reference evidence="2" key="1">
    <citation type="submission" date="2022-10" db="EMBL/GenBank/DDBJ databases">
        <authorList>
            <person name="Chen Y."/>
            <person name="Dougan E. K."/>
            <person name="Chan C."/>
            <person name="Rhodes N."/>
            <person name="Thang M."/>
        </authorList>
    </citation>
    <scope>NUCLEOTIDE SEQUENCE</scope>
</reference>
<evidence type="ECO:0000313" key="3">
    <source>
        <dbReference type="EMBL" id="CAL1137720.1"/>
    </source>
</evidence>
<dbReference type="Proteomes" id="UP001152797">
    <property type="component" value="Unassembled WGS sequence"/>
</dbReference>
<sequence>MCQSPPESATIAITGVQRKMDKIVSKHQRELTDARQQIGLFLKANKFPNGDTNGKKGVIFVTFPLHEAVKQNNAYMTSKLLLFGADPTLRDTWGRTAYDYAKGKATHDQILKVFQLSGHSPFAPLHKRCLSQLQRHPPPRGFEDFFAKLARDPLVQVPNCDAQWLEELGAKCLRKPKAKDAEV</sequence>
<evidence type="ECO:0000313" key="4">
    <source>
        <dbReference type="EMBL" id="CAL4771657.1"/>
    </source>
</evidence>
<dbReference type="InterPro" id="IPR002110">
    <property type="entry name" value="Ankyrin_rpt"/>
</dbReference>
<dbReference type="OrthoDB" id="299372at2759"/>
<protein>
    <submittedName>
        <fullName evidence="4">Mitotic checkpoint protein BUB3.2</fullName>
    </submittedName>
</protein>
<dbReference type="SUPFAM" id="SSF48403">
    <property type="entry name" value="Ankyrin repeat"/>
    <property type="match status" value="1"/>
</dbReference>
<dbReference type="EMBL" id="CAMXCT020000881">
    <property type="protein sequence ID" value="CAL1137720.1"/>
    <property type="molecule type" value="Genomic_DNA"/>
</dbReference>
<dbReference type="EMBL" id="CAMXCT010000881">
    <property type="protein sequence ID" value="CAI3984345.1"/>
    <property type="molecule type" value="Genomic_DNA"/>
</dbReference>
<reference evidence="3" key="2">
    <citation type="submission" date="2024-04" db="EMBL/GenBank/DDBJ databases">
        <authorList>
            <person name="Chen Y."/>
            <person name="Shah S."/>
            <person name="Dougan E. K."/>
            <person name="Thang M."/>
            <person name="Chan C."/>
        </authorList>
    </citation>
    <scope>NUCLEOTIDE SEQUENCE [LARGE SCALE GENOMIC DNA]</scope>
</reference>
<feature type="repeat" description="ANK" evidence="1">
    <location>
        <begin position="64"/>
        <end position="92"/>
    </location>
</feature>
<name>A0A9P1C3C2_9DINO</name>
<keyword evidence="5" id="KW-1185">Reference proteome</keyword>
<accession>A0A9P1C3C2</accession>